<dbReference type="AlphaFoldDB" id="K3WHR9"/>
<name>K3WHR9_GLOUD</name>
<evidence type="ECO:0000313" key="2">
    <source>
        <dbReference type="Proteomes" id="UP000019132"/>
    </source>
</evidence>
<dbReference type="EnsemblProtists" id="PYU1_T004511">
    <property type="protein sequence ID" value="PYU1_T004511"/>
    <property type="gene ID" value="PYU1_G004500"/>
</dbReference>
<dbReference type="HOGENOM" id="CLU_2781524_0_0_1"/>
<evidence type="ECO:0000313" key="1">
    <source>
        <dbReference type="EnsemblProtists" id="PYU1_T004511"/>
    </source>
</evidence>
<keyword evidence="2" id="KW-1185">Reference proteome</keyword>
<accession>K3WHR9</accession>
<dbReference type="Proteomes" id="UP000019132">
    <property type="component" value="Unassembled WGS sequence"/>
</dbReference>
<dbReference type="EMBL" id="GL376631">
    <property type="status" value="NOT_ANNOTATED_CDS"/>
    <property type="molecule type" value="Genomic_DNA"/>
</dbReference>
<protein>
    <submittedName>
        <fullName evidence="1">Uncharacterized protein</fullName>
    </submittedName>
</protein>
<reference evidence="2" key="2">
    <citation type="submission" date="2010-04" db="EMBL/GenBank/DDBJ databases">
        <authorList>
            <person name="Buell R."/>
            <person name="Hamilton J."/>
            <person name="Hostetler J."/>
        </authorList>
    </citation>
    <scope>NUCLEOTIDE SEQUENCE [LARGE SCALE GENOMIC DNA]</scope>
    <source>
        <strain evidence="2">DAOM:BR144</strain>
    </source>
</reference>
<reference evidence="1" key="3">
    <citation type="submission" date="2015-02" db="UniProtKB">
        <authorList>
            <consortium name="EnsemblProtists"/>
        </authorList>
    </citation>
    <scope>IDENTIFICATION</scope>
    <source>
        <strain evidence="1">DAOM BR144</strain>
    </source>
</reference>
<organism evidence="1 2">
    <name type="scientific">Globisporangium ultimum (strain ATCC 200006 / CBS 805.95 / DAOM BR144)</name>
    <name type="common">Pythium ultimum</name>
    <dbReference type="NCBI Taxonomy" id="431595"/>
    <lineage>
        <taxon>Eukaryota</taxon>
        <taxon>Sar</taxon>
        <taxon>Stramenopiles</taxon>
        <taxon>Oomycota</taxon>
        <taxon>Peronosporomycetes</taxon>
        <taxon>Pythiales</taxon>
        <taxon>Pythiaceae</taxon>
        <taxon>Globisporangium</taxon>
    </lineage>
</organism>
<proteinExistence type="predicted"/>
<dbReference type="InParanoid" id="K3WHR9"/>
<dbReference type="VEuPathDB" id="FungiDB:PYU1_G004500"/>
<reference evidence="2" key="1">
    <citation type="journal article" date="2010" name="Genome Biol.">
        <title>Genome sequence of the necrotrophic plant pathogen Pythium ultimum reveals original pathogenicity mechanisms and effector repertoire.</title>
        <authorList>
            <person name="Levesque C.A."/>
            <person name="Brouwer H."/>
            <person name="Cano L."/>
            <person name="Hamilton J.P."/>
            <person name="Holt C."/>
            <person name="Huitema E."/>
            <person name="Raffaele S."/>
            <person name="Robideau G.P."/>
            <person name="Thines M."/>
            <person name="Win J."/>
            <person name="Zerillo M.M."/>
            <person name="Beakes G.W."/>
            <person name="Boore J.L."/>
            <person name="Busam D."/>
            <person name="Dumas B."/>
            <person name="Ferriera S."/>
            <person name="Fuerstenberg S.I."/>
            <person name="Gachon C.M."/>
            <person name="Gaulin E."/>
            <person name="Govers F."/>
            <person name="Grenville-Briggs L."/>
            <person name="Horner N."/>
            <person name="Hostetler J."/>
            <person name="Jiang R.H."/>
            <person name="Johnson J."/>
            <person name="Krajaejun T."/>
            <person name="Lin H."/>
            <person name="Meijer H.J."/>
            <person name="Moore B."/>
            <person name="Morris P."/>
            <person name="Phuntmart V."/>
            <person name="Puiu D."/>
            <person name="Shetty J."/>
            <person name="Stajich J.E."/>
            <person name="Tripathy S."/>
            <person name="Wawra S."/>
            <person name="van West P."/>
            <person name="Whitty B.R."/>
            <person name="Coutinho P.M."/>
            <person name="Henrissat B."/>
            <person name="Martin F."/>
            <person name="Thomas P.D."/>
            <person name="Tyler B.M."/>
            <person name="De Vries R.P."/>
            <person name="Kamoun S."/>
            <person name="Yandell M."/>
            <person name="Tisserat N."/>
            <person name="Buell C.R."/>
        </authorList>
    </citation>
    <scope>NUCLEOTIDE SEQUENCE</scope>
    <source>
        <strain evidence="2">DAOM:BR144</strain>
    </source>
</reference>
<sequence length="69" mass="7516">MSIFGGSERFPTEAGTDLTHTFANLTKLTNLCPHLHTTTISVVFLVVTQRDLRDQSTRVQIPAPGAMSS</sequence>